<reference evidence="2 3" key="1">
    <citation type="journal article" date="2013" name="Genome Announc.">
        <title>Draft Genome Sequence of the Hydrogen- and Ethanol-Producing Bacterium Clostridium intestinale Strain URNW.</title>
        <authorList>
            <person name="Lal S."/>
            <person name="Ramachandran U."/>
            <person name="Zhang X."/>
            <person name="Sparling R."/>
            <person name="Levin D.B."/>
        </authorList>
    </citation>
    <scope>NUCLEOTIDE SEQUENCE [LARGE SCALE GENOMIC DNA]</scope>
    <source>
        <strain evidence="2 3">URNW</strain>
    </source>
</reference>
<proteinExistence type="predicted"/>
<evidence type="ECO:0000313" key="3">
    <source>
        <dbReference type="Proteomes" id="UP000016721"/>
    </source>
</evidence>
<protein>
    <submittedName>
        <fullName evidence="2">Uncharacterized protein</fullName>
    </submittedName>
</protein>
<dbReference type="AlphaFoldDB" id="U2Q160"/>
<organism evidence="2 3">
    <name type="scientific">Clostridium intestinale URNW</name>
    <dbReference type="NCBI Taxonomy" id="1294142"/>
    <lineage>
        <taxon>Bacteria</taxon>
        <taxon>Bacillati</taxon>
        <taxon>Bacillota</taxon>
        <taxon>Clostridia</taxon>
        <taxon>Eubacteriales</taxon>
        <taxon>Clostridiaceae</taxon>
        <taxon>Clostridium</taxon>
    </lineage>
</organism>
<keyword evidence="3" id="KW-1185">Reference proteome</keyword>
<sequence>MAKKDQQSSWNSKRFETPKKNTVEPVPEIQNKRNKH</sequence>
<dbReference type="Proteomes" id="UP000016721">
    <property type="component" value="Unassembled WGS sequence"/>
</dbReference>
<dbReference type="eggNOG" id="ENOG50324RU">
    <property type="taxonomic scope" value="Bacteria"/>
</dbReference>
<feature type="region of interest" description="Disordered" evidence="1">
    <location>
        <begin position="1"/>
        <end position="36"/>
    </location>
</feature>
<evidence type="ECO:0000313" key="2">
    <source>
        <dbReference type="EMBL" id="ERK29784.1"/>
    </source>
</evidence>
<feature type="compositionally biased region" description="Basic and acidic residues" evidence="1">
    <location>
        <begin position="13"/>
        <end position="22"/>
    </location>
</feature>
<dbReference type="STRING" id="1294142.CINTURNW_3008"/>
<accession>U2Q160</accession>
<dbReference type="EMBL" id="APJA01000014">
    <property type="protein sequence ID" value="ERK29784.1"/>
    <property type="molecule type" value="Genomic_DNA"/>
</dbReference>
<name>U2Q160_9CLOT</name>
<evidence type="ECO:0000256" key="1">
    <source>
        <dbReference type="SAM" id="MobiDB-lite"/>
    </source>
</evidence>
<gene>
    <name evidence="2" type="ORF">CINTURNW_3008</name>
</gene>
<dbReference type="HOGENOM" id="CLU_3381295_0_0_9"/>
<comment type="caution">
    <text evidence="2">The sequence shown here is derived from an EMBL/GenBank/DDBJ whole genome shotgun (WGS) entry which is preliminary data.</text>
</comment>